<accession>A0A843YF66</accession>
<evidence type="ECO:0000259" key="5">
    <source>
        <dbReference type="PROSITE" id="PS51891"/>
    </source>
</evidence>
<proteinExistence type="inferred from homology"/>
<gene>
    <name evidence="6" type="ORF">GFB49_06595</name>
</gene>
<keyword evidence="3" id="KW-0862">Zinc</keyword>
<evidence type="ECO:0000313" key="6">
    <source>
        <dbReference type="EMBL" id="MQQ08114.1"/>
    </source>
</evidence>
<protein>
    <submittedName>
        <fullName evidence="6">GFA family protein</fullName>
    </submittedName>
</protein>
<comment type="similarity">
    <text evidence="1">Belongs to the Gfa family.</text>
</comment>
<sequence length="124" mass="13387">MITGSCLCGQVTYETEASPTSASMCHCAQCSKQSGGVWASAQVHEDALTINGTVTWFQASVHAKRGFCPICGSFLFWHGAGEDQISFSLGSVTKPTGLQLEKHIFVNEKSDYYEIADGLPQHPK</sequence>
<keyword evidence="4" id="KW-0456">Lyase</keyword>
<dbReference type="GO" id="GO:0046872">
    <property type="term" value="F:metal ion binding"/>
    <property type="evidence" value="ECO:0007669"/>
    <property type="project" value="UniProtKB-KW"/>
</dbReference>
<evidence type="ECO:0000313" key="7">
    <source>
        <dbReference type="Proteomes" id="UP000444174"/>
    </source>
</evidence>
<feature type="domain" description="CENP-V/GFA" evidence="5">
    <location>
        <begin position="2"/>
        <end position="114"/>
    </location>
</feature>
<dbReference type="PANTHER" id="PTHR33337">
    <property type="entry name" value="GFA DOMAIN-CONTAINING PROTEIN"/>
    <property type="match status" value="1"/>
</dbReference>
<dbReference type="Proteomes" id="UP000444174">
    <property type="component" value="Unassembled WGS sequence"/>
</dbReference>
<dbReference type="PANTHER" id="PTHR33337:SF40">
    <property type="entry name" value="CENP-V_GFA DOMAIN-CONTAINING PROTEIN-RELATED"/>
    <property type="match status" value="1"/>
</dbReference>
<keyword evidence="2" id="KW-0479">Metal-binding</keyword>
<dbReference type="SUPFAM" id="SSF51316">
    <property type="entry name" value="Mss4-like"/>
    <property type="match status" value="1"/>
</dbReference>
<organism evidence="6 7">
    <name type="scientific">Tritonibacter litoralis</name>
    <dbReference type="NCBI Taxonomy" id="2662264"/>
    <lineage>
        <taxon>Bacteria</taxon>
        <taxon>Pseudomonadati</taxon>
        <taxon>Pseudomonadota</taxon>
        <taxon>Alphaproteobacteria</taxon>
        <taxon>Rhodobacterales</taxon>
        <taxon>Paracoccaceae</taxon>
        <taxon>Tritonibacter</taxon>
    </lineage>
</organism>
<dbReference type="RefSeq" id="WP_153215073.1">
    <property type="nucleotide sequence ID" value="NZ_WIBF01000003.1"/>
</dbReference>
<dbReference type="GO" id="GO:0016846">
    <property type="term" value="F:carbon-sulfur lyase activity"/>
    <property type="evidence" value="ECO:0007669"/>
    <property type="project" value="InterPro"/>
</dbReference>
<dbReference type="AlphaFoldDB" id="A0A843YF66"/>
<evidence type="ECO:0000256" key="1">
    <source>
        <dbReference type="ARBA" id="ARBA00005495"/>
    </source>
</evidence>
<comment type="caution">
    <text evidence="6">The sequence shown here is derived from an EMBL/GenBank/DDBJ whole genome shotgun (WGS) entry which is preliminary data.</text>
</comment>
<dbReference type="Pfam" id="PF04828">
    <property type="entry name" value="GFA"/>
    <property type="match status" value="1"/>
</dbReference>
<dbReference type="InterPro" id="IPR011057">
    <property type="entry name" value="Mss4-like_sf"/>
</dbReference>
<dbReference type="EMBL" id="WIBF01000003">
    <property type="protein sequence ID" value="MQQ08114.1"/>
    <property type="molecule type" value="Genomic_DNA"/>
</dbReference>
<evidence type="ECO:0000256" key="3">
    <source>
        <dbReference type="ARBA" id="ARBA00022833"/>
    </source>
</evidence>
<dbReference type="PROSITE" id="PS51891">
    <property type="entry name" value="CENP_V_GFA"/>
    <property type="match status" value="1"/>
</dbReference>
<evidence type="ECO:0000256" key="2">
    <source>
        <dbReference type="ARBA" id="ARBA00022723"/>
    </source>
</evidence>
<keyword evidence="7" id="KW-1185">Reference proteome</keyword>
<name>A0A843YF66_9RHOB</name>
<dbReference type="Gene3D" id="3.90.1590.10">
    <property type="entry name" value="glutathione-dependent formaldehyde- activating enzyme (gfa)"/>
    <property type="match status" value="1"/>
</dbReference>
<dbReference type="InterPro" id="IPR006913">
    <property type="entry name" value="CENP-V/GFA"/>
</dbReference>
<reference evidence="6 7" key="1">
    <citation type="submission" date="2019-10" db="EMBL/GenBank/DDBJ databases">
        <title>Epibacterium sp. nov., isolated from seawater.</title>
        <authorList>
            <person name="Zhang X."/>
            <person name="Li N."/>
        </authorList>
    </citation>
    <scope>NUCLEOTIDE SEQUENCE [LARGE SCALE GENOMIC DNA]</scope>
    <source>
        <strain evidence="6 7">SM1979</strain>
    </source>
</reference>
<evidence type="ECO:0000256" key="4">
    <source>
        <dbReference type="ARBA" id="ARBA00023239"/>
    </source>
</evidence>